<dbReference type="SUPFAM" id="SSF53098">
    <property type="entry name" value="Ribonuclease H-like"/>
    <property type="match status" value="1"/>
</dbReference>
<dbReference type="InterPro" id="IPR001584">
    <property type="entry name" value="Integrase_cat-core"/>
</dbReference>
<feature type="domain" description="Integrase catalytic" evidence="2">
    <location>
        <begin position="186"/>
        <end position="351"/>
    </location>
</feature>
<dbReference type="InterPro" id="IPR057670">
    <property type="entry name" value="SH3_retrovirus"/>
</dbReference>
<comment type="caution">
    <text evidence="3">The sequence shown here is derived from an EMBL/GenBank/DDBJ whole genome shotgun (WGS) entry which is preliminary data.</text>
</comment>
<evidence type="ECO:0000256" key="1">
    <source>
        <dbReference type="ARBA" id="ARBA00022670"/>
    </source>
</evidence>
<dbReference type="PANTHER" id="PTHR42648:SF24">
    <property type="entry name" value="INTEGRASE CATALYTIC DOMAIN-CONTAINING PROTEIN"/>
    <property type="match status" value="1"/>
</dbReference>
<dbReference type="Proteomes" id="UP000499080">
    <property type="component" value="Unassembled WGS sequence"/>
</dbReference>
<dbReference type="GO" id="GO:0006508">
    <property type="term" value="P:proteolysis"/>
    <property type="evidence" value="ECO:0007669"/>
    <property type="project" value="UniProtKB-KW"/>
</dbReference>
<dbReference type="AlphaFoldDB" id="A0A4Y2KPK0"/>
<dbReference type="Gene3D" id="3.30.420.10">
    <property type="entry name" value="Ribonuclease H-like superfamily/Ribonuclease H"/>
    <property type="match status" value="1"/>
</dbReference>
<reference evidence="3 4" key="1">
    <citation type="journal article" date="2019" name="Sci. Rep.">
        <title>Orb-weaving spider Araneus ventricosus genome elucidates the spidroin gene catalogue.</title>
        <authorList>
            <person name="Kono N."/>
            <person name="Nakamura H."/>
            <person name="Ohtoshi R."/>
            <person name="Moran D.A.P."/>
            <person name="Shinohara A."/>
            <person name="Yoshida Y."/>
            <person name="Fujiwara M."/>
            <person name="Mori M."/>
            <person name="Tomita M."/>
            <person name="Arakawa K."/>
        </authorList>
    </citation>
    <scope>NUCLEOTIDE SEQUENCE [LARGE SCALE GENOMIC DNA]</scope>
</reference>
<dbReference type="InterPro" id="IPR036397">
    <property type="entry name" value="RNaseH_sf"/>
</dbReference>
<organism evidence="3 4">
    <name type="scientific">Araneus ventricosus</name>
    <name type="common">Orbweaver spider</name>
    <name type="synonym">Epeira ventricosa</name>
    <dbReference type="NCBI Taxonomy" id="182803"/>
    <lineage>
        <taxon>Eukaryota</taxon>
        <taxon>Metazoa</taxon>
        <taxon>Ecdysozoa</taxon>
        <taxon>Arthropoda</taxon>
        <taxon>Chelicerata</taxon>
        <taxon>Arachnida</taxon>
        <taxon>Araneae</taxon>
        <taxon>Araneomorphae</taxon>
        <taxon>Entelegynae</taxon>
        <taxon>Araneoidea</taxon>
        <taxon>Araneidae</taxon>
        <taxon>Araneus</taxon>
    </lineage>
</organism>
<keyword evidence="4" id="KW-1185">Reference proteome</keyword>
<keyword evidence="1" id="KW-0645">Protease</keyword>
<evidence type="ECO:0000259" key="2">
    <source>
        <dbReference type="PROSITE" id="PS50994"/>
    </source>
</evidence>
<dbReference type="EMBL" id="BGPR01115541">
    <property type="protein sequence ID" value="GBN04311.1"/>
    <property type="molecule type" value="Genomic_DNA"/>
</dbReference>
<evidence type="ECO:0000313" key="4">
    <source>
        <dbReference type="Proteomes" id="UP000499080"/>
    </source>
</evidence>
<evidence type="ECO:0000313" key="3">
    <source>
        <dbReference type="EMBL" id="GBN04311.1"/>
    </source>
</evidence>
<proteinExistence type="predicted"/>
<protein>
    <submittedName>
        <fullName evidence="3">Retrovirus-related Pol polyprotein from transposon TNT 1-94</fullName>
    </submittedName>
</protein>
<dbReference type="GO" id="GO:0008233">
    <property type="term" value="F:peptidase activity"/>
    <property type="evidence" value="ECO:0007669"/>
    <property type="project" value="UniProtKB-KW"/>
</dbReference>
<dbReference type="Pfam" id="PF22936">
    <property type="entry name" value="Pol_BBD"/>
    <property type="match status" value="1"/>
</dbReference>
<sequence>MLNYRLVKGAEVSVEIGGVTCPVAGTGEGELEFYKNCECETITLLNVLYSPKLKQNLISGSRIDKAGHNFVCNKNILNVYHKDGHKLFYAKRRGGLYYVTTNYHKNIKSKVSNRNLKSVNISSTSINDLNVWNKRYRHTNTKYIVNTSNNKSVKGLPNFKNNYINCEPCKIAKSKRKTFKSIGKITSNKPLELLHMDLCGLIQNTAIGGYSYFLTITDDYSRKVNFYPFKEKRYVFKCFRSYQNRVERYLNSKIVSIRTDNCLEFCNSEFEVLLEEQGIQVESINTYKPEQNGVAERYNYTAMDCVKAMLNDSGLGNHFSVEALFCFTYVWNRICHDKQKLTPFELFCGNKPSVKHFKIFGAAAFLGVPKQQRRKLDIRAKKGIMVGYAQRNRGYRI</sequence>
<dbReference type="InterPro" id="IPR039537">
    <property type="entry name" value="Retrotran_Ty1/copia-like"/>
</dbReference>
<dbReference type="Pfam" id="PF00665">
    <property type="entry name" value="rve"/>
    <property type="match status" value="1"/>
</dbReference>
<accession>A0A4Y2KPK0</accession>
<dbReference type="GO" id="GO:0003676">
    <property type="term" value="F:nucleic acid binding"/>
    <property type="evidence" value="ECO:0007669"/>
    <property type="project" value="InterPro"/>
</dbReference>
<keyword evidence="1" id="KW-0378">Hydrolase</keyword>
<dbReference type="InterPro" id="IPR012337">
    <property type="entry name" value="RNaseH-like_sf"/>
</dbReference>
<dbReference type="Pfam" id="PF25597">
    <property type="entry name" value="SH3_retrovirus"/>
    <property type="match status" value="1"/>
</dbReference>
<name>A0A4Y2KPK0_ARAVE</name>
<gene>
    <name evidence="3" type="primary">POLX_1277</name>
    <name evidence="3" type="ORF">AVEN_219683_1</name>
</gene>
<dbReference type="InterPro" id="IPR054722">
    <property type="entry name" value="PolX-like_BBD"/>
</dbReference>
<dbReference type="GO" id="GO:0015074">
    <property type="term" value="P:DNA integration"/>
    <property type="evidence" value="ECO:0007669"/>
    <property type="project" value="InterPro"/>
</dbReference>
<dbReference type="PANTHER" id="PTHR42648">
    <property type="entry name" value="TRANSPOSASE, PUTATIVE-RELATED"/>
    <property type="match status" value="1"/>
</dbReference>
<dbReference type="OrthoDB" id="413361at2759"/>
<dbReference type="PROSITE" id="PS50994">
    <property type="entry name" value="INTEGRASE"/>
    <property type="match status" value="1"/>
</dbReference>